<evidence type="ECO:0000313" key="2">
    <source>
        <dbReference type="Proteomes" id="UP000276133"/>
    </source>
</evidence>
<name>A0A3M7PID6_BRAPC</name>
<evidence type="ECO:0000313" key="1">
    <source>
        <dbReference type="EMBL" id="RMZ98829.1"/>
    </source>
</evidence>
<gene>
    <name evidence="1" type="ORF">BpHYR1_038404</name>
</gene>
<protein>
    <submittedName>
        <fullName evidence="1">Uncharacterized protein</fullName>
    </submittedName>
</protein>
<dbReference type="EMBL" id="REGN01010536">
    <property type="protein sequence ID" value="RMZ98829.1"/>
    <property type="molecule type" value="Genomic_DNA"/>
</dbReference>
<dbReference type="Proteomes" id="UP000276133">
    <property type="component" value="Unassembled WGS sequence"/>
</dbReference>
<dbReference type="AlphaFoldDB" id="A0A3M7PID6"/>
<reference evidence="1 2" key="1">
    <citation type="journal article" date="2018" name="Sci. Rep.">
        <title>Genomic signatures of local adaptation to the degree of environmental predictability in rotifers.</title>
        <authorList>
            <person name="Franch-Gras L."/>
            <person name="Hahn C."/>
            <person name="Garcia-Roger E.M."/>
            <person name="Carmona M.J."/>
            <person name="Serra M."/>
            <person name="Gomez A."/>
        </authorList>
    </citation>
    <scope>NUCLEOTIDE SEQUENCE [LARGE SCALE GENOMIC DNA]</scope>
    <source>
        <strain evidence="1">HYR1</strain>
    </source>
</reference>
<comment type="caution">
    <text evidence="1">The sequence shown here is derived from an EMBL/GenBank/DDBJ whole genome shotgun (WGS) entry which is preliminary data.</text>
</comment>
<sequence>MNYLVYNQLFPLTNYKKILMASRVPEYVSDD</sequence>
<organism evidence="1 2">
    <name type="scientific">Brachionus plicatilis</name>
    <name type="common">Marine rotifer</name>
    <name type="synonym">Brachionus muelleri</name>
    <dbReference type="NCBI Taxonomy" id="10195"/>
    <lineage>
        <taxon>Eukaryota</taxon>
        <taxon>Metazoa</taxon>
        <taxon>Spiralia</taxon>
        <taxon>Gnathifera</taxon>
        <taxon>Rotifera</taxon>
        <taxon>Eurotatoria</taxon>
        <taxon>Monogononta</taxon>
        <taxon>Pseudotrocha</taxon>
        <taxon>Ploima</taxon>
        <taxon>Brachionidae</taxon>
        <taxon>Brachionus</taxon>
    </lineage>
</organism>
<proteinExistence type="predicted"/>
<keyword evidence="2" id="KW-1185">Reference proteome</keyword>
<accession>A0A3M7PID6</accession>